<keyword evidence="5" id="KW-0378">Hydrolase</keyword>
<dbReference type="EMBL" id="CP104395">
    <property type="protein sequence ID" value="WEL19297.1"/>
    <property type="molecule type" value="Genomic_DNA"/>
</dbReference>
<dbReference type="InterPro" id="IPR019127">
    <property type="entry name" value="Exosortase"/>
</dbReference>
<evidence type="ECO:0000256" key="2">
    <source>
        <dbReference type="ARBA" id="ARBA00022475"/>
    </source>
</evidence>
<dbReference type="Pfam" id="PF09721">
    <property type="entry name" value="Exosortase_EpsH"/>
    <property type="match status" value="1"/>
</dbReference>
<reference evidence="9 10" key="1">
    <citation type="submission" date="2022-09" db="EMBL/GenBank/DDBJ databases">
        <title>Xylan utilization by haloarchaea-nanohaloarchaea associations.</title>
        <authorList>
            <person name="Yakimov M."/>
        </authorList>
    </citation>
    <scope>NUCLEOTIDE SEQUENCE [LARGE SCALE GENOMIC DNA]</scope>
    <source>
        <strain evidence="9 10">SVXNc</strain>
    </source>
</reference>
<dbReference type="Proteomes" id="UP001218034">
    <property type="component" value="Chromosome"/>
</dbReference>
<evidence type="ECO:0000256" key="1">
    <source>
        <dbReference type="ARBA" id="ARBA00004651"/>
    </source>
</evidence>
<dbReference type="RefSeq" id="WP_347722168.1">
    <property type="nucleotide sequence ID" value="NZ_CP104395.1"/>
</dbReference>
<evidence type="ECO:0000256" key="4">
    <source>
        <dbReference type="ARBA" id="ARBA00022692"/>
    </source>
</evidence>
<dbReference type="GeneID" id="90589704"/>
<keyword evidence="10" id="KW-1185">Reference proteome</keyword>
<evidence type="ECO:0000256" key="6">
    <source>
        <dbReference type="ARBA" id="ARBA00022989"/>
    </source>
</evidence>
<proteinExistence type="predicted"/>
<accession>A0ABY8CDL0</accession>
<keyword evidence="6 8" id="KW-1133">Transmembrane helix</keyword>
<evidence type="ECO:0000256" key="3">
    <source>
        <dbReference type="ARBA" id="ARBA00022670"/>
    </source>
</evidence>
<organism evidence="9 10">
    <name type="scientific">Candidatus Nanohalococcus occultus</name>
    <dbReference type="NCBI Taxonomy" id="2978047"/>
    <lineage>
        <taxon>Archaea</taxon>
        <taxon>Candidatus Nanohalarchaeota</taxon>
        <taxon>Candidatus Nanohalarchaeota incertae sedis</taxon>
        <taxon>Candidatus Nanohalococcus</taxon>
    </lineage>
</organism>
<protein>
    <recommendedName>
        <fullName evidence="11">Exosortase/archaeosortase family protein</fullName>
    </recommendedName>
</protein>
<feature type="transmembrane region" description="Helical" evidence="8">
    <location>
        <begin position="19"/>
        <end position="37"/>
    </location>
</feature>
<feature type="transmembrane region" description="Helical" evidence="8">
    <location>
        <begin position="108"/>
        <end position="128"/>
    </location>
</feature>
<name>A0ABY8CDL0_9ARCH</name>
<keyword evidence="7 8" id="KW-0472">Membrane</keyword>
<keyword evidence="3" id="KW-0645">Protease</keyword>
<gene>
    <name evidence="9" type="ORF">SVXNc_0269</name>
</gene>
<evidence type="ECO:0000313" key="10">
    <source>
        <dbReference type="Proteomes" id="UP001218034"/>
    </source>
</evidence>
<feature type="transmembrane region" description="Helical" evidence="8">
    <location>
        <begin position="140"/>
        <end position="156"/>
    </location>
</feature>
<evidence type="ECO:0008006" key="11">
    <source>
        <dbReference type="Google" id="ProtNLM"/>
    </source>
</evidence>
<dbReference type="InterPro" id="IPR026392">
    <property type="entry name" value="Exo/Archaeosortase_dom"/>
</dbReference>
<evidence type="ECO:0000256" key="5">
    <source>
        <dbReference type="ARBA" id="ARBA00022801"/>
    </source>
</evidence>
<evidence type="ECO:0000256" key="7">
    <source>
        <dbReference type="ARBA" id="ARBA00023136"/>
    </source>
</evidence>
<evidence type="ECO:0000313" key="9">
    <source>
        <dbReference type="EMBL" id="WEL19297.1"/>
    </source>
</evidence>
<comment type="subcellular location">
    <subcellularLocation>
        <location evidence="1">Cell membrane</location>
        <topology evidence="1">Multi-pass membrane protein</topology>
    </subcellularLocation>
</comment>
<sequence length="171" mass="19276">MDFEVETERQEKLLAASKFLFRLLVLGVVFRAIIFLVPTMIPLQKAFAAASTFLLEFLIPEVSRSGIDIMAGEWFRVTRDCTGWKSIAALTGISIASKTWTKSFWGKGVLLIAGANLLRIVTIIYLDYSGIASFDLVHGFLWRWGLTAVVLGYWIYHVKDLDVRKKLVKTG</sequence>
<keyword evidence="2" id="KW-1003">Cell membrane</keyword>
<evidence type="ECO:0000256" key="8">
    <source>
        <dbReference type="SAM" id="Phobius"/>
    </source>
</evidence>
<keyword evidence="4 8" id="KW-0812">Transmembrane</keyword>
<dbReference type="NCBIfam" id="TIGR04178">
    <property type="entry name" value="exo_archaeo"/>
    <property type="match status" value="1"/>
</dbReference>